<dbReference type="Pfam" id="PF25597">
    <property type="entry name" value="SH3_retrovirus"/>
    <property type="match status" value="1"/>
</dbReference>
<proteinExistence type="predicted"/>
<name>A0ABQ4X753_9ASTR</name>
<dbReference type="SUPFAM" id="SSF90250">
    <property type="entry name" value="Troponin coil-coiled subunits"/>
    <property type="match status" value="1"/>
</dbReference>
<feature type="region of interest" description="Disordered" evidence="2">
    <location>
        <begin position="1143"/>
        <end position="1181"/>
    </location>
</feature>
<feature type="compositionally biased region" description="Polar residues" evidence="2">
    <location>
        <begin position="764"/>
        <end position="776"/>
    </location>
</feature>
<gene>
    <name evidence="4" type="ORF">Tco_0655721</name>
</gene>
<feature type="compositionally biased region" description="Polar residues" evidence="2">
    <location>
        <begin position="461"/>
        <end position="489"/>
    </location>
</feature>
<evidence type="ECO:0000313" key="5">
    <source>
        <dbReference type="Proteomes" id="UP001151760"/>
    </source>
</evidence>
<reference evidence="4" key="1">
    <citation type="journal article" date="2022" name="Int. J. Mol. Sci.">
        <title>Draft Genome of Tanacetum Coccineum: Genomic Comparison of Closely Related Tanacetum-Family Plants.</title>
        <authorList>
            <person name="Yamashiro T."/>
            <person name="Shiraishi A."/>
            <person name="Nakayama K."/>
            <person name="Satake H."/>
        </authorList>
    </citation>
    <scope>NUCLEOTIDE SEQUENCE</scope>
</reference>
<dbReference type="SUPFAM" id="SSF53098">
    <property type="entry name" value="Ribonuclease H-like"/>
    <property type="match status" value="1"/>
</dbReference>
<dbReference type="Gene3D" id="3.30.420.10">
    <property type="entry name" value="Ribonuclease H-like superfamily/Ribonuclease H"/>
    <property type="match status" value="1"/>
</dbReference>
<evidence type="ECO:0000259" key="3">
    <source>
        <dbReference type="PROSITE" id="PS50994"/>
    </source>
</evidence>
<evidence type="ECO:0000313" key="4">
    <source>
        <dbReference type="EMBL" id="GJS60937.1"/>
    </source>
</evidence>
<dbReference type="InterPro" id="IPR038077">
    <property type="entry name" value="Troponin_sf"/>
</dbReference>
<dbReference type="InterPro" id="IPR012337">
    <property type="entry name" value="RNaseH-like_sf"/>
</dbReference>
<feature type="region of interest" description="Disordered" evidence="2">
    <location>
        <begin position="1036"/>
        <end position="1076"/>
    </location>
</feature>
<protein>
    <submittedName>
        <fullName evidence="4">Ribonuclease H-like domain-containing protein</fullName>
    </submittedName>
</protein>
<feature type="compositionally biased region" description="Basic and acidic residues" evidence="2">
    <location>
        <begin position="439"/>
        <end position="460"/>
    </location>
</feature>
<dbReference type="InterPro" id="IPR039537">
    <property type="entry name" value="Retrotran_Ty1/copia-like"/>
</dbReference>
<dbReference type="PANTHER" id="PTHR42648">
    <property type="entry name" value="TRANSPOSASE, PUTATIVE-RELATED"/>
    <property type="match status" value="1"/>
</dbReference>
<keyword evidence="5" id="KW-1185">Reference proteome</keyword>
<comment type="caution">
    <text evidence="4">The sequence shown here is derived from an EMBL/GenBank/DDBJ whole genome shotgun (WGS) entry which is preliminary data.</text>
</comment>
<sequence>MVPRAILMKTGIRSLNTARPINTAYPKTTVYSARPISHFSKSAQSTVKRPYQIRTTLTNKKFSQKVNTAKGKFYTARPNSAVVNAIRENQGHPQKEYKGYVDSRCSRHMTGNMSYLSDFKEFDRGYVTFRGGAKGEKIAGKGTLKTDKLDFEDVCFVRSPDFKLADKSQVLLKVPKKNNMCSVDMKNIVHKECLTCLVAKATLDESIIFTWVFFLATKDETSVILKSFITEKENLVDKKVKIIRYDNGTEFKNRVMSEFCEEKCIKKEFSAARTPQQNGVAKRRNRTLIKAARTMVLVVKPHNKTPYELLRGRTPALSFMRPFGCHVTIINTLDYLGKFDGKLDEGFFVGYLMNSKPFRVYNIRTRKVEESLHIRFLEDKPIIAGDGPKWWFDIYVLTKSLNYVPVVAGTNSNDLVDSSLFDSSSKNASNDEPLPSSDAGKKDDEGVNKESGFDDQERPENSTQDVKTVGPSINTASTNVNTGSLNINTVSPTVTTTPLEATNADFFGDETEVDMSNITTTYLVPSTPNTRIHKDHSLDHVIGDVQSGVQTRRMTKTTNEQGFISAVFEGKTHEDLHTCLFACFLSQEEPKKVIQALKDPRWIEAMQEELLQFKLQLVDPWCRLISWKCKKQTIVANSTTEVEYVATAICCEQDTAKAKIVNGEVQIQALVDGKKVIITKTSVRRSLQLKDAEVLRLLLGTNLVALWPQLSCILVKNLEGGVKFLMYPRKEEKVFLGDLPPLFQTMIGQAPKELGEGSEIPTDPQHTPTIIQTSTSQPQKKQLRRKQRKDIEVPQPSGSTKPITNEAANAEHVPTHSNDPHFSGEDRLQLKELLELCTKLSERVLDLDNTKTSQAAEITKLKERIKKMERRNKSRTPGLKRLRKVGRSTQVVSSKDEGVLNEQEVEDEKVVSTAEVTTISATTTTINELTLAQTLIKIKEAKPKVVTTAATTTTTAGTRPKARGVVKLAKQKEEDANIAEWDNVQAMIDADYELATILQAQEQEDLIIEERSKMFVELMDKRKKYGYRVGKRELQEGRDGTRKQFKRAGEELESDNSKRKKLDEKEEEKLTKQREEDANIAEWDNVQAMIDADYELAVRLQAQEQEELTLKNKIFDEVQKAFDKTMGWIDSFVSMDFEVVKGGKEKDEGSVTRAEERSSKRAGIELEQERIKKQKIDDDQE</sequence>
<dbReference type="InterPro" id="IPR057670">
    <property type="entry name" value="SH3_retrovirus"/>
</dbReference>
<reference evidence="4" key="2">
    <citation type="submission" date="2022-01" db="EMBL/GenBank/DDBJ databases">
        <authorList>
            <person name="Yamashiro T."/>
            <person name="Shiraishi A."/>
            <person name="Satake H."/>
            <person name="Nakayama K."/>
        </authorList>
    </citation>
    <scope>NUCLEOTIDE SEQUENCE</scope>
</reference>
<dbReference type="Proteomes" id="UP001151760">
    <property type="component" value="Unassembled WGS sequence"/>
</dbReference>
<dbReference type="InterPro" id="IPR054722">
    <property type="entry name" value="PolX-like_BBD"/>
</dbReference>
<evidence type="ECO:0000256" key="1">
    <source>
        <dbReference type="ARBA" id="ARBA00022670"/>
    </source>
</evidence>
<dbReference type="EMBL" id="BQNB010009255">
    <property type="protein sequence ID" value="GJS60937.1"/>
    <property type="molecule type" value="Genomic_DNA"/>
</dbReference>
<dbReference type="Pfam" id="PF22936">
    <property type="entry name" value="Pol_BBD"/>
    <property type="match status" value="1"/>
</dbReference>
<keyword evidence="1" id="KW-0645">Protease</keyword>
<dbReference type="PROSITE" id="PS50994">
    <property type="entry name" value="INTEGRASE"/>
    <property type="match status" value="1"/>
</dbReference>
<keyword evidence="1" id="KW-0378">Hydrolase</keyword>
<dbReference type="InterPro" id="IPR036397">
    <property type="entry name" value="RNaseH_sf"/>
</dbReference>
<evidence type="ECO:0000256" key="2">
    <source>
        <dbReference type="SAM" id="MobiDB-lite"/>
    </source>
</evidence>
<dbReference type="InterPro" id="IPR001584">
    <property type="entry name" value="Integrase_cat-core"/>
</dbReference>
<feature type="compositionally biased region" description="Polar residues" evidence="2">
    <location>
        <begin position="796"/>
        <end position="806"/>
    </location>
</feature>
<feature type="domain" description="Integrase catalytic" evidence="3">
    <location>
        <begin position="171"/>
        <end position="288"/>
    </location>
</feature>
<dbReference type="PANTHER" id="PTHR42648:SF32">
    <property type="entry name" value="RIBONUCLEASE H-LIKE DOMAIN, GAG-PRE-INTEGRASE DOMAIN PROTEIN-RELATED"/>
    <property type="match status" value="1"/>
</dbReference>
<feature type="region of interest" description="Disordered" evidence="2">
    <location>
        <begin position="753"/>
        <end position="806"/>
    </location>
</feature>
<accession>A0ABQ4X753</accession>
<organism evidence="4 5">
    <name type="scientific">Tanacetum coccineum</name>
    <dbReference type="NCBI Taxonomy" id="301880"/>
    <lineage>
        <taxon>Eukaryota</taxon>
        <taxon>Viridiplantae</taxon>
        <taxon>Streptophyta</taxon>
        <taxon>Embryophyta</taxon>
        <taxon>Tracheophyta</taxon>
        <taxon>Spermatophyta</taxon>
        <taxon>Magnoliopsida</taxon>
        <taxon>eudicotyledons</taxon>
        <taxon>Gunneridae</taxon>
        <taxon>Pentapetalae</taxon>
        <taxon>asterids</taxon>
        <taxon>campanulids</taxon>
        <taxon>Asterales</taxon>
        <taxon>Asteraceae</taxon>
        <taxon>Asteroideae</taxon>
        <taxon>Anthemideae</taxon>
        <taxon>Anthemidinae</taxon>
        <taxon>Tanacetum</taxon>
    </lineage>
</organism>
<feature type="region of interest" description="Disordered" evidence="2">
    <location>
        <begin position="423"/>
        <end position="489"/>
    </location>
</feature>